<dbReference type="Gene3D" id="3.90.1570.10">
    <property type="entry name" value="tt1808, chain A"/>
    <property type="match status" value="1"/>
</dbReference>
<evidence type="ECO:0000313" key="2">
    <source>
        <dbReference type="EMBL" id="GGH88605.1"/>
    </source>
</evidence>
<dbReference type="PANTHER" id="PTHR36558">
    <property type="entry name" value="GLR1098 PROTEIN"/>
    <property type="match status" value="1"/>
</dbReference>
<evidence type="ECO:0000259" key="1">
    <source>
        <dbReference type="Pfam" id="PF05685"/>
    </source>
</evidence>
<reference evidence="3" key="1">
    <citation type="journal article" date="2019" name="Int. J. Syst. Evol. Microbiol.">
        <title>The Global Catalogue of Microorganisms (GCM) 10K type strain sequencing project: providing services to taxonomists for standard genome sequencing and annotation.</title>
        <authorList>
            <consortium name="The Broad Institute Genomics Platform"/>
            <consortium name="The Broad Institute Genome Sequencing Center for Infectious Disease"/>
            <person name="Wu L."/>
            <person name="Ma J."/>
        </authorList>
    </citation>
    <scope>NUCLEOTIDE SEQUENCE [LARGE SCALE GENOMIC DNA]</scope>
    <source>
        <strain evidence="3">CGMCC 1.14966</strain>
    </source>
</reference>
<evidence type="ECO:0000313" key="3">
    <source>
        <dbReference type="Proteomes" id="UP000637774"/>
    </source>
</evidence>
<gene>
    <name evidence="2" type="ORF">GCM10011495_30260</name>
</gene>
<feature type="domain" description="Putative restriction endonuclease" evidence="1">
    <location>
        <begin position="17"/>
        <end position="177"/>
    </location>
</feature>
<dbReference type="InterPro" id="IPR008538">
    <property type="entry name" value="Uma2"/>
</dbReference>
<dbReference type="InterPro" id="IPR012296">
    <property type="entry name" value="Nuclease_put_TT1808"/>
</dbReference>
<proteinExistence type="predicted"/>
<dbReference type="CDD" id="cd06260">
    <property type="entry name" value="DUF820-like"/>
    <property type="match status" value="1"/>
</dbReference>
<dbReference type="InterPro" id="IPR011335">
    <property type="entry name" value="Restrct_endonuc-II-like"/>
</dbReference>
<keyword evidence="3" id="KW-1185">Reference proteome</keyword>
<dbReference type="RefSeq" id="WP_188562935.1">
    <property type="nucleotide sequence ID" value="NZ_BMGY01000033.1"/>
</dbReference>
<dbReference type="EMBL" id="BMGY01000033">
    <property type="protein sequence ID" value="GGH88605.1"/>
    <property type="molecule type" value="Genomic_DNA"/>
</dbReference>
<dbReference type="PANTHER" id="PTHR36558:SF1">
    <property type="entry name" value="RESTRICTION ENDONUCLEASE DOMAIN-CONTAINING PROTEIN-RELATED"/>
    <property type="match status" value="1"/>
</dbReference>
<comment type="caution">
    <text evidence="2">The sequence shown here is derived from an EMBL/GenBank/DDBJ whole genome shotgun (WGS) entry which is preliminary data.</text>
</comment>
<organism evidence="2 3">
    <name type="scientific">Hymenobacter frigidus</name>
    <dbReference type="NCBI Taxonomy" id="1524095"/>
    <lineage>
        <taxon>Bacteria</taxon>
        <taxon>Pseudomonadati</taxon>
        <taxon>Bacteroidota</taxon>
        <taxon>Cytophagia</taxon>
        <taxon>Cytophagales</taxon>
        <taxon>Hymenobacteraceae</taxon>
        <taxon>Hymenobacter</taxon>
    </lineage>
</organism>
<protein>
    <recommendedName>
        <fullName evidence="1">Putative restriction endonuclease domain-containing protein</fullName>
    </recommendedName>
</protein>
<accession>A0ABQ2AA20</accession>
<dbReference type="Pfam" id="PF05685">
    <property type="entry name" value="Uma2"/>
    <property type="match status" value="1"/>
</dbReference>
<dbReference type="SUPFAM" id="SSF52980">
    <property type="entry name" value="Restriction endonuclease-like"/>
    <property type="match status" value="1"/>
</dbReference>
<dbReference type="Proteomes" id="UP000637774">
    <property type="component" value="Unassembled WGS sequence"/>
</dbReference>
<name>A0ABQ2AA20_9BACT</name>
<sequence>MGQAAFEITATAHVSPDEYLRLECEALEKHEYFYGEIRAMAGASYVHNRICMNVGSALNVQLRGKSCAVVGSDQRLQILNVSAYVYPDVTVVCGKPEFNESRKPETLLNPTLLVEVLSASTADKDRSEKFMLYRQISSLQQYLMLDSRICLAELYTRQPNGNWLFAETRDLAAVLDLASIGCQVPLAEAYAGVTF</sequence>